<evidence type="ECO:0000256" key="4">
    <source>
        <dbReference type="ARBA" id="ARBA00023002"/>
    </source>
</evidence>
<evidence type="ECO:0000313" key="7">
    <source>
        <dbReference type="Proteomes" id="UP000327294"/>
    </source>
</evidence>
<dbReference type="RefSeq" id="WP_152173016.1">
    <property type="nucleotide sequence ID" value="NZ_CP045096.1"/>
</dbReference>
<proteinExistence type="predicted"/>
<dbReference type="EMBL" id="CP045096">
    <property type="protein sequence ID" value="QFR01689.1"/>
    <property type="molecule type" value="Genomic_DNA"/>
</dbReference>
<dbReference type="Pfam" id="PF01565">
    <property type="entry name" value="FAD_binding_4"/>
    <property type="match status" value="1"/>
</dbReference>
<evidence type="ECO:0000256" key="2">
    <source>
        <dbReference type="ARBA" id="ARBA00022630"/>
    </source>
</evidence>
<dbReference type="SUPFAM" id="SSF55103">
    <property type="entry name" value="FAD-linked oxidases, C-terminal domain"/>
    <property type="match status" value="1"/>
</dbReference>
<dbReference type="Gene3D" id="3.30.465.10">
    <property type="match status" value="1"/>
</dbReference>
<keyword evidence="2" id="KW-0285">Flavoprotein</keyword>
<sequence>MTSTDDRPDTAAHTSGDLETALARWREALGPEHVITDDESLADFADPYAPASFGYRAKVVVQPGSVEDVQAVVRIASETGVPIWTSSQGRNYGYGGSAPLDPDTVVVNLRRMNRVLEINEELAYVVVEPGVSFRELYDAVQASGKKLWVDVPDLSWGSVVGNTLEHGNGFTLYYDHAAAECGMEVVLADGSVVRTGTGAMSGSKTWHLSKRGFGPRTDSLFMQSNMGIVTKMGVWVMPQPDAYKDCQIKVRRDSDLEALVEAFRPFLVDGTVGNCPILFPALTALPNGLPRSAVWDKKSSVPRELAEGMMWEAARIGAWNIRFALYGDRQTVERDFERISAAFASIPDAEVTGNTIDPAEAKLDSPALADQKSRVMAGVPDLSMLQVLNWHGTNGGHISFASTVPLKGEDVRNIVELVSTREAEHGIDYTVGIMLYQRFAIHVALMLYNVGNEPQVKEVYELYRDLVVEAAEMGYGEYRAHPAFMDLVAEQFDHNDHSHMAMVEKIKDALDPAGILAPGKQGIWPARLRTAEKQAK</sequence>
<dbReference type="InterPro" id="IPR006094">
    <property type="entry name" value="Oxid_FAD_bind_N"/>
</dbReference>
<dbReference type="InterPro" id="IPR016166">
    <property type="entry name" value="FAD-bd_PCMH"/>
</dbReference>
<feature type="domain" description="FAD-binding PCMH-type" evidence="5">
    <location>
        <begin position="53"/>
        <end position="239"/>
    </location>
</feature>
<evidence type="ECO:0000259" key="5">
    <source>
        <dbReference type="PROSITE" id="PS51387"/>
    </source>
</evidence>
<dbReference type="PANTHER" id="PTHR11748:SF114">
    <property type="entry name" value="ARYL-ALCOHOL OXIDASE VANILLYL-ALCOHOL OXIDASE (AFU_ORTHOLOGUE AFUA_3G09500)-RELATED"/>
    <property type="match status" value="1"/>
</dbReference>
<organism evidence="6 7">
    <name type="scientific">Streptomyces phaeolivaceus</name>
    <dbReference type="NCBI Taxonomy" id="2653200"/>
    <lineage>
        <taxon>Bacteria</taxon>
        <taxon>Bacillati</taxon>
        <taxon>Actinomycetota</taxon>
        <taxon>Actinomycetes</taxon>
        <taxon>Kitasatosporales</taxon>
        <taxon>Streptomycetaceae</taxon>
        <taxon>Streptomyces</taxon>
    </lineage>
</organism>
<dbReference type="InterPro" id="IPR016171">
    <property type="entry name" value="Vanillyl_alc_oxidase_C-sub2"/>
</dbReference>
<gene>
    <name evidence="6" type="ORF">F9278_42070</name>
</gene>
<dbReference type="InterPro" id="IPR016167">
    <property type="entry name" value="FAD-bd_PCMH_sub1"/>
</dbReference>
<reference evidence="6 7" key="1">
    <citation type="submission" date="2019-10" db="EMBL/GenBank/DDBJ databases">
        <title>Streptomyces sp. strain GY16 isolated from leaves of Broussonetia papyrifera.</title>
        <authorList>
            <person name="Mo P."/>
        </authorList>
    </citation>
    <scope>NUCLEOTIDE SEQUENCE [LARGE SCALE GENOMIC DNA]</scope>
    <source>
        <strain evidence="6 7">GY16</strain>
    </source>
</reference>
<dbReference type="InterPro" id="IPR036318">
    <property type="entry name" value="FAD-bd_PCMH-like_sf"/>
</dbReference>
<keyword evidence="3" id="KW-0274">FAD</keyword>
<evidence type="ECO:0000256" key="1">
    <source>
        <dbReference type="ARBA" id="ARBA00001974"/>
    </source>
</evidence>
<dbReference type="Pfam" id="PF02913">
    <property type="entry name" value="FAD-oxidase_C"/>
    <property type="match status" value="1"/>
</dbReference>
<accession>A0A5P8KG02</accession>
<dbReference type="InterPro" id="IPR016164">
    <property type="entry name" value="FAD-linked_Oxase-like_C"/>
</dbReference>
<dbReference type="SUPFAM" id="SSF56176">
    <property type="entry name" value="FAD-binding/transporter-associated domain-like"/>
    <property type="match status" value="1"/>
</dbReference>
<protein>
    <submittedName>
        <fullName evidence="6">FAD-binding oxidoreductase</fullName>
    </submittedName>
</protein>
<dbReference type="InterPro" id="IPR016169">
    <property type="entry name" value="FAD-bd_PCMH_sub2"/>
</dbReference>
<dbReference type="Gene3D" id="3.30.43.10">
    <property type="entry name" value="Uridine Diphospho-n-acetylenolpyruvylglucosamine Reductase, domain 2"/>
    <property type="match status" value="1"/>
</dbReference>
<dbReference type="Gene3D" id="3.40.462.10">
    <property type="entry name" value="FAD-linked oxidases, C-terminal domain"/>
    <property type="match status" value="1"/>
</dbReference>
<dbReference type="GO" id="GO:1903457">
    <property type="term" value="P:lactate catabolic process"/>
    <property type="evidence" value="ECO:0007669"/>
    <property type="project" value="TreeGrafter"/>
</dbReference>
<keyword evidence="4" id="KW-0560">Oxidoreductase</keyword>
<dbReference type="KEGG" id="sphv:F9278_42070"/>
<dbReference type="GO" id="GO:0008720">
    <property type="term" value="F:D-lactate dehydrogenase (NAD+) activity"/>
    <property type="evidence" value="ECO:0007669"/>
    <property type="project" value="TreeGrafter"/>
</dbReference>
<name>A0A5P8KG02_9ACTN</name>
<dbReference type="GO" id="GO:0071949">
    <property type="term" value="F:FAD binding"/>
    <property type="evidence" value="ECO:0007669"/>
    <property type="project" value="InterPro"/>
</dbReference>
<evidence type="ECO:0000313" key="6">
    <source>
        <dbReference type="EMBL" id="QFR01689.1"/>
    </source>
</evidence>
<keyword evidence="7" id="KW-1185">Reference proteome</keyword>
<dbReference type="PROSITE" id="PS51387">
    <property type="entry name" value="FAD_PCMH"/>
    <property type="match status" value="1"/>
</dbReference>
<evidence type="ECO:0000256" key="3">
    <source>
        <dbReference type="ARBA" id="ARBA00022827"/>
    </source>
</evidence>
<dbReference type="PANTHER" id="PTHR11748">
    <property type="entry name" value="D-LACTATE DEHYDROGENASE"/>
    <property type="match status" value="1"/>
</dbReference>
<dbReference type="Gene3D" id="1.10.45.10">
    <property type="entry name" value="Vanillyl-alcohol Oxidase, Chain A, domain 4"/>
    <property type="match status" value="1"/>
</dbReference>
<dbReference type="Proteomes" id="UP000327294">
    <property type="component" value="Chromosome"/>
</dbReference>
<dbReference type="GO" id="GO:0004458">
    <property type="term" value="F:D-lactate dehydrogenase (cytochrome) activity"/>
    <property type="evidence" value="ECO:0007669"/>
    <property type="project" value="TreeGrafter"/>
</dbReference>
<dbReference type="InterPro" id="IPR016170">
    <property type="entry name" value="Cytok_DH_C_sf"/>
</dbReference>
<dbReference type="InterPro" id="IPR004113">
    <property type="entry name" value="FAD-bd_oxidored_4_C"/>
</dbReference>
<comment type="cofactor">
    <cofactor evidence="1">
        <name>FAD</name>
        <dbReference type="ChEBI" id="CHEBI:57692"/>
    </cofactor>
</comment>
<dbReference type="AlphaFoldDB" id="A0A5P8KG02"/>